<accession>A0ABV0K5P9</accession>
<organism evidence="1 2">
    <name type="scientific">Leptolyngbya subtilissima DQ-A4</name>
    <dbReference type="NCBI Taxonomy" id="2933933"/>
    <lineage>
        <taxon>Bacteria</taxon>
        <taxon>Bacillati</taxon>
        <taxon>Cyanobacteriota</taxon>
        <taxon>Cyanophyceae</taxon>
        <taxon>Leptolyngbyales</taxon>
        <taxon>Leptolyngbyaceae</taxon>
        <taxon>Leptolyngbya group</taxon>
        <taxon>Leptolyngbya</taxon>
    </lineage>
</organism>
<dbReference type="RefSeq" id="WP_348251308.1">
    <property type="nucleotide sequence ID" value="NZ_JAMPKX010000006.1"/>
</dbReference>
<proteinExistence type="predicted"/>
<evidence type="ECO:0000313" key="1">
    <source>
        <dbReference type="EMBL" id="MEP0948111.1"/>
    </source>
</evidence>
<sequence length="99" mass="11362">MVRALVAVLLGLWAVLCVWSPESSASVLCRDVERQQVCIETIKRSAKYTWEYRVVVSIDGKSRPVKRYDCRRPTGADQELATPYFEAALRQFICDRVTH</sequence>
<dbReference type="Proteomes" id="UP001482513">
    <property type="component" value="Unassembled WGS sequence"/>
</dbReference>
<protein>
    <submittedName>
        <fullName evidence="1">Uncharacterized protein</fullName>
    </submittedName>
</protein>
<gene>
    <name evidence="1" type="ORF">NC992_14600</name>
</gene>
<reference evidence="1 2" key="1">
    <citation type="submission" date="2022-04" db="EMBL/GenBank/DDBJ databases">
        <title>Positive selection, recombination, and allopatry shape intraspecific diversity of widespread and dominant cyanobacteria.</title>
        <authorList>
            <person name="Wei J."/>
            <person name="Shu W."/>
            <person name="Hu C."/>
        </authorList>
    </citation>
    <scope>NUCLEOTIDE SEQUENCE [LARGE SCALE GENOMIC DNA]</scope>
    <source>
        <strain evidence="1 2">DQ-A4</strain>
    </source>
</reference>
<dbReference type="EMBL" id="JAMPKX010000006">
    <property type="protein sequence ID" value="MEP0948111.1"/>
    <property type="molecule type" value="Genomic_DNA"/>
</dbReference>
<evidence type="ECO:0000313" key="2">
    <source>
        <dbReference type="Proteomes" id="UP001482513"/>
    </source>
</evidence>
<name>A0ABV0K5P9_9CYAN</name>
<comment type="caution">
    <text evidence="1">The sequence shown here is derived from an EMBL/GenBank/DDBJ whole genome shotgun (WGS) entry which is preliminary data.</text>
</comment>
<keyword evidence="2" id="KW-1185">Reference proteome</keyword>